<dbReference type="GeneTree" id="ENSGT01000000214950"/>
<dbReference type="Proteomes" id="UP000694557">
    <property type="component" value="Unassembled WGS sequence"/>
</dbReference>
<dbReference type="AlphaFoldDB" id="A0A8C7JCK7"/>
<protein>
    <submittedName>
        <fullName evidence="2">Uncharacterized protein</fullName>
    </submittedName>
</protein>
<keyword evidence="1" id="KW-0472">Membrane</keyword>
<dbReference type="InterPro" id="IPR013783">
    <property type="entry name" value="Ig-like_fold"/>
</dbReference>
<evidence type="ECO:0000313" key="3">
    <source>
        <dbReference type="Proteomes" id="UP000694557"/>
    </source>
</evidence>
<sequence>VLSLSILTHVVSVFLQHLKVFHSGGNVTLHSARFCMKMLMTTRTILLRITEVDVADYGLYFCGMSDNCFIFTNATALKVQGNLFNKLSLFLLVVILAVVTAVLLIIILILVLKVRRDLNRLNTGTVEDHKPYNSHLQNCHP</sequence>
<feature type="transmembrane region" description="Helical" evidence="1">
    <location>
        <begin position="87"/>
        <end position="112"/>
    </location>
</feature>
<dbReference type="InterPro" id="IPR036179">
    <property type="entry name" value="Ig-like_dom_sf"/>
</dbReference>
<accession>A0A8C7JCK7</accession>
<reference evidence="2" key="2">
    <citation type="submission" date="2025-09" db="UniProtKB">
        <authorList>
            <consortium name="Ensembl"/>
        </authorList>
    </citation>
    <scope>IDENTIFICATION</scope>
</reference>
<reference evidence="2" key="1">
    <citation type="submission" date="2025-08" db="UniProtKB">
        <authorList>
            <consortium name="Ensembl"/>
        </authorList>
    </citation>
    <scope>IDENTIFICATION</scope>
</reference>
<evidence type="ECO:0000256" key="1">
    <source>
        <dbReference type="SAM" id="Phobius"/>
    </source>
</evidence>
<dbReference type="Ensembl" id="ENSOKIT00005091556.1">
    <property type="protein sequence ID" value="ENSOKIP00005085704.1"/>
    <property type="gene ID" value="ENSOKIG00005037262.1"/>
</dbReference>
<dbReference type="SUPFAM" id="SSF48726">
    <property type="entry name" value="Immunoglobulin"/>
    <property type="match status" value="1"/>
</dbReference>
<organism evidence="2 3">
    <name type="scientific">Oncorhynchus kisutch</name>
    <name type="common">Coho salmon</name>
    <name type="synonym">Salmo kisutch</name>
    <dbReference type="NCBI Taxonomy" id="8019"/>
    <lineage>
        <taxon>Eukaryota</taxon>
        <taxon>Metazoa</taxon>
        <taxon>Chordata</taxon>
        <taxon>Craniata</taxon>
        <taxon>Vertebrata</taxon>
        <taxon>Euteleostomi</taxon>
        <taxon>Actinopterygii</taxon>
        <taxon>Neopterygii</taxon>
        <taxon>Teleostei</taxon>
        <taxon>Protacanthopterygii</taxon>
        <taxon>Salmoniformes</taxon>
        <taxon>Salmonidae</taxon>
        <taxon>Salmoninae</taxon>
        <taxon>Oncorhynchus</taxon>
    </lineage>
</organism>
<keyword evidence="1" id="KW-0812">Transmembrane</keyword>
<keyword evidence="3" id="KW-1185">Reference proteome</keyword>
<keyword evidence="1" id="KW-1133">Transmembrane helix</keyword>
<name>A0A8C7JCK7_ONCKI</name>
<dbReference type="Gene3D" id="2.60.40.10">
    <property type="entry name" value="Immunoglobulins"/>
    <property type="match status" value="1"/>
</dbReference>
<proteinExistence type="predicted"/>
<evidence type="ECO:0000313" key="2">
    <source>
        <dbReference type="Ensembl" id="ENSOKIP00005085704.1"/>
    </source>
</evidence>